<protein>
    <submittedName>
        <fullName evidence="1">Uncharacterized protein</fullName>
    </submittedName>
</protein>
<name>A0A916XGJ1_9HYPH</name>
<reference evidence="1" key="2">
    <citation type="submission" date="2020-09" db="EMBL/GenBank/DDBJ databases">
        <authorList>
            <person name="Sun Q."/>
            <person name="Zhou Y."/>
        </authorList>
    </citation>
    <scope>NUCLEOTIDE SEQUENCE</scope>
    <source>
        <strain evidence="1">CGMCC 1.12919</strain>
    </source>
</reference>
<keyword evidence="2" id="KW-1185">Reference proteome</keyword>
<comment type="caution">
    <text evidence="1">The sequence shown here is derived from an EMBL/GenBank/DDBJ whole genome shotgun (WGS) entry which is preliminary data.</text>
</comment>
<dbReference type="EMBL" id="BMGG01000005">
    <property type="protein sequence ID" value="GGC71894.1"/>
    <property type="molecule type" value="Genomic_DNA"/>
</dbReference>
<organism evidence="1 2">
    <name type="scientific">Chelatococcus reniformis</name>
    <dbReference type="NCBI Taxonomy" id="1494448"/>
    <lineage>
        <taxon>Bacteria</taxon>
        <taxon>Pseudomonadati</taxon>
        <taxon>Pseudomonadota</taxon>
        <taxon>Alphaproteobacteria</taxon>
        <taxon>Hyphomicrobiales</taxon>
        <taxon>Chelatococcaceae</taxon>
        <taxon>Chelatococcus</taxon>
    </lineage>
</organism>
<gene>
    <name evidence="1" type="ORF">GCM10010994_32920</name>
</gene>
<reference evidence="1" key="1">
    <citation type="journal article" date="2014" name="Int. J. Syst. Evol. Microbiol.">
        <title>Complete genome sequence of Corynebacterium casei LMG S-19264T (=DSM 44701T), isolated from a smear-ripened cheese.</title>
        <authorList>
            <consortium name="US DOE Joint Genome Institute (JGI-PGF)"/>
            <person name="Walter F."/>
            <person name="Albersmeier A."/>
            <person name="Kalinowski J."/>
            <person name="Ruckert C."/>
        </authorList>
    </citation>
    <scope>NUCLEOTIDE SEQUENCE</scope>
    <source>
        <strain evidence="1">CGMCC 1.12919</strain>
    </source>
</reference>
<proteinExistence type="predicted"/>
<evidence type="ECO:0000313" key="2">
    <source>
        <dbReference type="Proteomes" id="UP000637002"/>
    </source>
</evidence>
<evidence type="ECO:0000313" key="1">
    <source>
        <dbReference type="EMBL" id="GGC71894.1"/>
    </source>
</evidence>
<sequence>MAFDRANGRGSDEGRLRRAVEAVTCTAWQRPIVRPAHATGKRRRRIDGWRGEPTGAVYIVMSAGKAVVEGLAVTGTALRVIATDLS</sequence>
<accession>A0A916XGJ1</accession>
<dbReference type="Proteomes" id="UP000637002">
    <property type="component" value="Unassembled WGS sequence"/>
</dbReference>
<dbReference type="AlphaFoldDB" id="A0A916XGJ1"/>